<proteinExistence type="predicted"/>
<organism evidence="1 2">
    <name type="scientific">Phytophthora infestans</name>
    <name type="common">Potato late blight agent</name>
    <name type="synonym">Botrytis infestans</name>
    <dbReference type="NCBI Taxonomy" id="4787"/>
    <lineage>
        <taxon>Eukaryota</taxon>
        <taxon>Sar</taxon>
        <taxon>Stramenopiles</taxon>
        <taxon>Oomycota</taxon>
        <taxon>Peronosporomycetes</taxon>
        <taxon>Peronosporales</taxon>
        <taxon>Peronosporaceae</taxon>
        <taxon>Phytophthora</taxon>
    </lineage>
</organism>
<dbReference type="Proteomes" id="UP000704712">
    <property type="component" value="Unassembled WGS sequence"/>
</dbReference>
<sequence length="140" mass="15057">MGTSERVAILKFLLSTGLVPRTVVNDSFITVTEKCLGADFVLALSKVADISPEIALEAFQKAVCVGRAEVVKVLLFTYSYPLSVKEKALESAARTGRHGIVEEICASAEWSLNVLDKAISVATNTDVLAVLRAKKIANFN</sequence>
<name>A0A8S9UAL0_PHYIN</name>
<comment type="caution">
    <text evidence="1">The sequence shown here is derived from an EMBL/GenBank/DDBJ whole genome shotgun (WGS) entry which is preliminary data.</text>
</comment>
<accession>A0A8S9UAL0</accession>
<evidence type="ECO:0000313" key="2">
    <source>
        <dbReference type="Proteomes" id="UP000704712"/>
    </source>
</evidence>
<reference evidence="1" key="1">
    <citation type="submission" date="2020-03" db="EMBL/GenBank/DDBJ databases">
        <title>Hybrid Assembly of Korean Phytophthora infestans isolates.</title>
        <authorList>
            <person name="Prokchorchik M."/>
            <person name="Lee Y."/>
            <person name="Seo J."/>
            <person name="Cho J.-H."/>
            <person name="Park Y.-E."/>
            <person name="Jang D.-C."/>
            <person name="Im J.-S."/>
            <person name="Choi J.-G."/>
            <person name="Park H.-J."/>
            <person name="Lee G.-B."/>
            <person name="Lee Y.-G."/>
            <person name="Hong S.-Y."/>
            <person name="Cho K."/>
            <person name="Sohn K.H."/>
        </authorList>
    </citation>
    <scope>NUCLEOTIDE SEQUENCE</scope>
    <source>
        <strain evidence="1">KR_2_A2</strain>
    </source>
</reference>
<gene>
    <name evidence="1" type="ORF">GN958_ATG12734</name>
</gene>
<evidence type="ECO:0000313" key="1">
    <source>
        <dbReference type="EMBL" id="KAF4138125.1"/>
    </source>
</evidence>
<dbReference type="AlphaFoldDB" id="A0A8S9UAL0"/>
<dbReference type="EMBL" id="JAACNO010001742">
    <property type="protein sequence ID" value="KAF4138125.1"/>
    <property type="molecule type" value="Genomic_DNA"/>
</dbReference>
<protein>
    <submittedName>
        <fullName evidence="1">Uncharacterized protein</fullName>
    </submittedName>
</protein>